<evidence type="ECO:0000313" key="8">
    <source>
        <dbReference type="Proteomes" id="UP000028349"/>
    </source>
</evidence>
<feature type="transmembrane region" description="Helical" evidence="4">
    <location>
        <begin position="136"/>
        <end position="159"/>
    </location>
</feature>
<dbReference type="RefSeq" id="WP_034716759.1">
    <property type="nucleotide sequence ID" value="NZ_FOIX01000002.1"/>
</dbReference>
<gene>
    <name evidence="7" type="primary">yhjX</name>
    <name evidence="6" type="ORF">HY04_02360</name>
    <name evidence="7" type="ORF">NCTC13489_00155</name>
</gene>
<feature type="transmembrane region" description="Helical" evidence="4">
    <location>
        <begin position="270"/>
        <end position="292"/>
    </location>
</feature>
<reference evidence="7 9" key="2">
    <citation type="submission" date="2018-12" db="EMBL/GenBank/DDBJ databases">
        <authorList>
            <consortium name="Pathogen Informatics"/>
        </authorList>
    </citation>
    <scope>NUCLEOTIDE SEQUENCE [LARGE SCALE GENOMIC DNA]</scope>
    <source>
        <strain evidence="7 9">NCTC13489</strain>
    </source>
</reference>
<feature type="transmembrane region" description="Helical" evidence="4">
    <location>
        <begin position="9"/>
        <end position="28"/>
    </location>
</feature>
<reference evidence="6 8" key="1">
    <citation type="submission" date="2014-07" db="EMBL/GenBank/DDBJ databases">
        <authorList>
            <person name="Pisani N.G."/>
            <person name="Newman J.D."/>
        </authorList>
    </citation>
    <scope>NUCLEOTIDE SEQUENCE [LARGE SCALE GENOMIC DNA]</scope>
    <source>
        <strain evidence="6 8">LMG 24720</strain>
    </source>
</reference>
<keyword evidence="8" id="KW-1185">Reference proteome</keyword>
<proteinExistence type="predicted"/>
<feature type="transmembrane region" description="Helical" evidence="4">
    <location>
        <begin position="327"/>
        <end position="349"/>
    </location>
</feature>
<keyword evidence="3 4" id="KW-0472">Membrane</keyword>
<evidence type="ECO:0000256" key="1">
    <source>
        <dbReference type="ARBA" id="ARBA00022692"/>
    </source>
</evidence>
<dbReference type="Proteomes" id="UP000270036">
    <property type="component" value="Chromosome"/>
</dbReference>
<dbReference type="GO" id="GO:0022857">
    <property type="term" value="F:transmembrane transporter activity"/>
    <property type="evidence" value="ECO:0007669"/>
    <property type="project" value="InterPro"/>
</dbReference>
<evidence type="ECO:0000259" key="5">
    <source>
        <dbReference type="PROSITE" id="PS50850"/>
    </source>
</evidence>
<dbReference type="InterPro" id="IPR011701">
    <property type="entry name" value="MFS"/>
</dbReference>
<evidence type="ECO:0000313" key="7">
    <source>
        <dbReference type="EMBL" id="VEH95399.1"/>
    </source>
</evidence>
<accession>A0A3S4UI86</accession>
<dbReference type="PANTHER" id="PTHR11360:SF317">
    <property type="entry name" value="MAJOR FACILITATOR SUPERFAMILY (MFS) PROFILE DOMAIN-CONTAINING PROTEIN-RELATED"/>
    <property type="match status" value="1"/>
</dbReference>
<evidence type="ECO:0000256" key="4">
    <source>
        <dbReference type="SAM" id="Phobius"/>
    </source>
</evidence>
<organism evidence="7 9">
    <name type="scientific">Kaistella antarctica</name>
    <dbReference type="NCBI Taxonomy" id="266748"/>
    <lineage>
        <taxon>Bacteria</taxon>
        <taxon>Pseudomonadati</taxon>
        <taxon>Bacteroidota</taxon>
        <taxon>Flavobacteriia</taxon>
        <taxon>Flavobacteriales</taxon>
        <taxon>Weeksellaceae</taxon>
        <taxon>Chryseobacterium group</taxon>
        <taxon>Kaistella</taxon>
    </lineage>
</organism>
<dbReference type="PROSITE" id="PS50850">
    <property type="entry name" value="MFS"/>
    <property type="match status" value="1"/>
</dbReference>
<feature type="transmembrane region" description="Helical" evidence="4">
    <location>
        <begin position="304"/>
        <end position="321"/>
    </location>
</feature>
<evidence type="ECO:0000313" key="9">
    <source>
        <dbReference type="Proteomes" id="UP000270036"/>
    </source>
</evidence>
<dbReference type="CDD" id="cd17353">
    <property type="entry name" value="MFS_OFA_like"/>
    <property type="match status" value="1"/>
</dbReference>
<dbReference type="OrthoDB" id="9793415at2"/>
<feature type="domain" description="Major facilitator superfamily (MFS) profile" evidence="5">
    <location>
        <begin position="8"/>
        <end position="422"/>
    </location>
</feature>
<dbReference type="EMBL" id="JPEP01000001">
    <property type="protein sequence ID" value="KEY20085.1"/>
    <property type="molecule type" value="Genomic_DNA"/>
</dbReference>
<dbReference type="InterPro" id="IPR036259">
    <property type="entry name" value="MFS_trans_sf"/>
</dbReference>
<keyword evidence="1 4" id="KW-0812">Transmembrane</keyword>
<evidence type="ECO:0000256" key="2">
    <source>
        <dbReference type="ARBA" id="ARBA00022989"/>
    </source>
</evidence>
<feature type="transmembrane region" description="Helical" evidence="4">
    <location>
        <begin position="48"/>
        <end position="69"/>
    </location>
</feature>
<dbReference type="InterPro" id="IPR020846">
    <property type="entry name" value="MFS_dom"/>
</dbReference>
<dbReference type="KEGG" id="cant:NCTC13489_00155"/>
<dbReference type="AlphaFoldDB" id="A0A3S4UI86"/>
<dbReference type="Gene3D" id="1.20.1250.20">
    <property type="entry name" value="MFS general substrate transporter like domains"/>
    <property type="match status" value="2"/>
</dbReference>
<feature type="transmembrane region" description="Helical" evidence="4">
    <location>
        <begin position="171"/>
        <end position="190"/>
    </location>
</feature>
<feature type="transmembrane region" description="Helical" evidence="4">
    <location>
        <begin position="361"/>
        <end position="380"/>
    </location>
</feature>
<feature type="transmembrane region" description="Helical" evidence="4">
    <location>
        <begin position="102"/>
        <end position="124"/>
    </location>
</feature>
<feature type="transmembrane region" description="Helical" evidence="4">
    <location>
        <begin position="229"/>
        <end position="250"/>
    </location>
</feature>
<evidence type="ECO:0000313" key="6">
    <source>
        <dbReference type="EMBL" id="KEY20085.1"/>
    </source>
</evidence>
<dbReference type="InterPro" id="IPR050327">
    <property type="entry name" value="Proton-linked_MCT"/>
</dbReference>
<feature type="transmembrane region" description="Helical" evidence="4">
    <location>
        <begin position="400"/>
        <end position="418"/>
    </location>
</feature>
<dbReference type="PANTHER" id="PTHR11360">
    <property type="entry name" value="MONOCARBOXYLATE TRANSPORTER"/>
    <property type="match status" value="1"/>
</dbReference>
<dbReference type="SUPFAM" id="SSF103473">
    <property type="entry name" value="MFS general substrate transporter"/>
    <property type="match status" value="1"/>
</dbReference>
<keyword evidence="2 4" id="KW-1133">Transmembrane helix</keyword>
<dbReference type="Proteomes" id="UP000028349">
    <property type="component" value="Unassembled WGS sequence"/>
</dbReference>
<sequence>MQTKNSNRWLIAIMGMLLQVVLGTVYAWSFFQKPIMAEYGWSNVQTMWIFSIAILFLGLSAAIGGLILPKFGPQKLATIGATLYSLGYLISAYAMSVGSLPLFYVGFGMVGGIGLGLGYVTPVATVSEWFPDKKGLVTGMVVMGFGLGALLMSNIIAPIFIQLAEENMVEVFVYISIVLFAIGIPTAISMKNPPNGIVPKGYVIPDNSDFDHNIKNELTLKQSLLSTQFIGMWLVFFLNISAGIMFISMQSPMIQDLLGQKSPTMSAENLAVAGGTLIAISSLFNGIGRFIWGGLSDRLGRIQVFRLILGSQIIVFIFLMFTTNPYIFGALVCYILFCYGGGFGAMPSYILDVFQEKLMPIIYGVILTAWSFGGIIGPQVAAYIRDFYATNPELIGPRTYLTGITLLSIGFVITLFLSNKTVALKKIK</sequence>
<name>A0A3S4UI86_9FLAO</name>
<protein>
    <submittedName>
        <fullName evidence="7">Inner membrane protein yhjX</fullName>
    </submittedName>
    <submittedName>
        <fullName evidence="6">MFS transporter</fullName>
    </submittedName>
</protein>
<dbReference type="EMBL" id="LR134441">
    <property type="protein sequence ID" value="VEH95399.1"/>
    <property type="molecule type" value="Genomic_DNA"/>
</dbReference>
<evidence type="ECO:0000256" key="3">
    <source>
        <dbReference type="ARBA" id="ARBA00023136"/>
    </source>
</evidence>
<dbReference type="Pfam" id="PF07690">
    <property type="entry name" value="MFS_1"/>
    <property type="match status" value="1"/>
</dbReference>